<accession>A0A2G8RY41</accession>
<evidence type="ECO:0000313" key="2">
    <source>
        <dbReference type="Proteomes" id="UP000230002"/>
    </source>
</evidence>
<organism evidence="1 2">
    <name type="scientific">Ganoderma sinense ZZ0214-1</name>
    <dbReference type="NCBI Taxonomy" id="1077348"/>
    <lineage>
        <taxon>Eukaryota</taxon>
        <taxon>Fungi</taxon>
        <taxon>Dikarya</taxon>
        <taxon>Basidiomycota</taxon>
        <taxon>Agaricomycotina</taxon>
        <taxon>Agaricomycetes</taxon>
        <taxon>Polyporales</taxon>
        <taxon>Polyporaceae</taxon>
        <taxon>Ganoderma</taxon>
    </lineage>
</organism>
<dbReference type="Proteomes" id="UP000230002">
    <property type="component" value="Unassembled WGS sequence"/>
</dbReference>
<protein>
    <submittedName>
        <fullName evidence="1">Uncharacterized protein</fullName>
    </submittedName>
</protein>
<dbReference type="AlphaFoldDB" id="A0A2G8RY41"/>
<dbReference type="EMBL" id="AYKW01000045">
    <property type="protein sequence ID" value="PIL26238.1"/>
    <property type="molecule type" value="Genomic_DNA"/>
</dbReference>
<name>A0A2G8RY41_9APHY</name>
<comment type="caution">
    <text evidence="1">The sequence shown here is derived from an EMBL/GenBank/DDBJ whole genome shotgun (WGS) entry which is preliminary data.</text>
</comment>
<reference evidence="1 2" key="1">
    <citation type="journal article" date="2015" name="Sci. Rep.">
        <title>Chromosome-level genome map provides insights into diverse defense mechanisms in the medicinal fungus Ganoderma sinense.</title>
        <authorList>
            <person name="Zhu Y."/>
            <person name="Xu J."/>
            <person name="Sun C."/>
            <person name="Zhou S."/>
            <person name="Xu H."/>
            <person name="Nelson D.R."/>
            <person name="Qian J."/>
            <person name="Song J."/>
            <person name="Luo H."/>
            <person name="Xiang L."/>
            <person name="Li Y."/>
            <person name="Xu Z."/>
            <person name="Ji A."/>
            <person name="Wang L."/>
            <person name="Lu S."/>
            <person name="Hayward A."/>
            <person name="Sun W."/>
            <person name="Li X."/>
            <person name="Schwartz D.C."/>
            <person name="Wang Y."/>
            <person name="Chen S."/>
        </authorList>
    </citation>
    <scope>NUCLEOTIDE SEQUENCE [LARGE SCALE GENOMIC DNA]</scope>
    <source>
        <strain evidence="1 2">ZZ0214-1</strain>
    </source>
</reference>
<keyword evidence="2" id="KW-1185">Reference proteome</keyword>
<evidence type="ECO:0000313" key="1">
    <source>
        <dbReference type="EMBL" id="PIL26238.1"/>
    </source>
</evidence>
<dbReference type="OrthoDB" id="2743473at2759"/>
<gene>
    <name evidence="1" type="ORF">GSI_11993</name>
</gene>
<sequence length="315" mass="35452">METVLYAPIFANRRVALAGKFAFPYMPMASLLAWRRTCRDTYLLATKELRRSLLVLLARFFPDPVDFLRALTRWGGMIVGEAALSQVLHDPSVCTNTLEIAVGITSFQHFLHVLTRIIPFGTHTVNEMNKPAPPSFPTLRRIARIAEFQLASGLIVQVYQSYTSSACDVVCGAWTTALMNFVTQSSFGCAYPRLTLNYRGISCDGRMQSRRWFDRTTDERLRSKGFELAPYTAAWASFSTGPYSSSLRPTPTRGCGKILHICPFQGRYFGDPGSLIVFFDGFFVDLHGLRQSRVAPYGTMTAWRIPTQQRCLVVQ</sequence>
<proteinExistence type="predicted"/>